<keyword evidence="6 9" id="KW-1133">Transmembrane helix</keyword>
<evidence type="ECO:0000256" key="5">
    <source>
        <dbReference type="ARBA" id="ARBA00022927"/>
    </source>
</evidence>
<evidence type="ECO:0000256" key="4">
    <source>
        <dbReference type="ARBA" id="ARBA00022692"/>
    </source>
</evidence>
<keyword evidence="4 9" id="KW-0812">Transmembrane</keyword>
<gene>
    <name evidence="9" type="primary">secE</name>
    <name evidence="10" type="ORF">CYPRO_1014</name>
</gene>
<dbReference type="KEGG" id="cprv:CYPRO_1014"/>
<keyword evidence="11" id="KW-1185">Reference proteome</keyword>
<dbReference type="GO" id="GO:0006605">
    <property type="term" value="P:protein targeting"/>
    <property type="evidence" value="ECO:0007669"/>
    <property type="project" value="UniProtKB-UniRule"/>
</dbReference>
<feature type="transmembrane region" description="Helical" evidence="9">
    <location>
        <begin position="30"/>
        <end position="47"/>
    </location>
</feature>
<evidence type="ECO:0000256" key="3">
    <source>
        <dbReference type="ARBA" id="ARBA00022475"/>
    </source>
</evidence>
<evidence type="ECO:0000256" key="7">
    <source>
        <dbReference type="ARBA" id="ARBA00023010"/>
    </source>
</evidence>
<comment type="similarity">
    <text evidence="9">Belongs to the SecE/SEC61-gamma family.</text>
</comment>
<sequence length="60" mass="7074">MSKVKNFSEGVRKEWNKISWPTLKELQDNTTVVVLFSIILSLFIFFIDQIYTKALEFIFG</sequence>
<dbReference type="PANTHER" id="PTHR33910:SF1">
    <property type="entry name" value="PROTEIN TRANSLOCASE SUBUNIT SECE"/>
    <property type="match status" value="1"/>
</dbReference>
<evidence type="ECO:0000313" key="10">
    <source>
        <dbReference type="EMBL" id="AXJ00284.1"/>
    </source>
</evidence>
<dbReference type="InterPro" id="IPR038379">
    <property type="entry name" value="SecE_sf"/>
</dbReference>
<dbReference type="EMBL" id="CP027806">
    <property type="protein sequence ID" value="AXJ00284.1"/>
    <property type="molecule type" value="Genomic_DNA"/>
</dbReference>
<evidence type="ECO:0000256" key="2">
    <source>
        <dbReference type="ARBA" id="ARBA00022448"/>
    </source>
</evidence>
<accession>A0A345UII2</accession>
<dbReference type="GO" id="GO:0043952">
    <property type="term" value="P:protein transport by the Sec complex"/>
    <property type="evidence" value="ECO:0007669"/>
    <property type="project" value="UniProtKB-UniRule"/>
</dbReference>
<dbReference type="OrthoDB" id="9810735at2"/>
<reference evidence="10 11" key="1">
    <citation type="submission" date="2018-03" db="EMBL/GenBank/DDBJ databases">
        <title>Phenotypic and genomic properties of Cyclonatronum proteinivorum gen. nov., sp. nov., a haloalkaliphilic bacteroidete from soda lakes possessing Na+-translocating rhodopsin.</title>
        <authorList>
            <person name="Toshchakov S.V."/>
            <person name="Korzhenkov A."/>
            <person name="Samarov N.I."/>
            <person name="Kublanov I.V."/>
            <person name="Muntyan M.S."/>
            <person name="Sorokin D.Y."/>
        </authorList>
    </citation>
    <scope>NUCLEOTIDE SEQUENCE [LARGE SCALE GENOMIC DNA]</scope>
    <source>
        <strain evidence="10 11">Omega</strain>
    </source>
</reference>
<dbReference type="Gene3D" id="1.20.5.1030">
    <property type="entry name" value="Preprotein translocase secy subunit"/>
    <property type="match status" value="1"/>
</dbReference>
<proteinExistence type="inferred from homology"/>
<dbReference type="PANTHER" id="PTHR33910">
    <property type="entry name" value="PROTEIN TRANSLOCASE SUBUNIT SECE"/>
    <property type="match status" value="1"/>
</dbReference>
<dbReference type="GO" id="GO:0009306">
    <property type="term" value="P:protein secretion"/>
    <property type="evidence" value="ECO:0007669"/>
    <property type="project" value="UniProtKB-UniRule"/>
</dbReference>
<evidence type="ECO:0000256" key="9">
    <source>
        <dbReference type="HAMAP-Rule" id="MF_00422"/>
    </source>
</evidence>
<dbReference type="GO" id="GO:0065002">
    <property type="term" value="P:intracellular protein transmembrane transport"/>
    <property type="evidence" value="ECO:0007669"/>
    <property type="project" value="UniProtKB-UniRule"/>
</dbReference>
<organism evidence="10 11">
    <name type="scientific">Cyclonatronum proteinivorum</name>
    <dbReference type="NCBI Taxonomy" id="1457365"/>
    <lineage>
        <taxon>Bacteria</taxon>
        <taxon>Pseudomonadati</taxon>
        <taxon>Balneolota</taxon>
        <taxon>Balneolia</taxon>
        <taxon>Balneolales</taxon>
        <taxon>Cyclonatronaceae</taxon>
        <taxon>Cyclonatronum</taxon>
    </lineage>
</organism>
<evidence type="ECO:0000313" key="11">
    <source>
        <dbReference type="Proteomes" id="UP000254808"/>
    </source>
</evidence>
<comment type="subcellular location">
    <subcellularLocation>
        <location evidence="9">Cell membrane</location>
        <topology evidence="9">Single-pass membrane protein</topology>
    </subcellularLocation>
    <subcellularLocation>
        <location evidence="1">Membrane</location>
    </subcellularLocation>
</comment>
<comment type="subunit">
    <text evidence="9">Component of the Sec protein translocase complex. Heterotrimer consisting of SecY, SecE and SecG subunits. The heterotrimers can form oligomers, although 1 heterotrimer is thought to be able to translocate proteins. Interacts with the ribosome. Interacts with SecDF, and other proteins may be involved. Interacts with SecA.</text>
</comment>
<dbReference type="Proteomes" id="UP000254808">
    <property type="component" value="Chromosome"/>
</dbReference>
<evidence type="ECO:0000256" key="8">
    <source>
        <dbReference type="ARBA" id="ARBA00023136"/>
    </source>
</evidence>
<dbReference type="InterPro" id="IPR001901">
    <property type="entry name" value="Translocase_SecE/Sec61-g"/>
</dbReference>
<keyword evidence="5 9" id="KW-0653">Protein transport</keyword>
<keyword evidence="7 9" id="KW-0811">Translocation</keyword>
<dbReference type="NCBIfam" id="TIGR00964">
    <property type="entry name" value="secE_bact"/>
    <property type="match status" value="1"/>
</dbReference>
<name>A0A345UII2_9BACT</name>
<dbReference type="AlphaFoldDB" id="A0A345UII2"/>
<keyword evidence="3 9" id="KW-1003">Cell membrane</keyword>
<comment type="function">
    <text evidence="9">Essential subunit of the Sec protein translocation channel SecYEG. Clamps together the 2 halves of SecY. May contact the channel plug during translocation.</text>
</comment>
<protein>
    <recommendedName>
        <fullName evidence="9">Protein translocase subunit SecE</fullName>
    </recommendedName>
</protein>
<dbReference type="Pfam" id="PF00584">
    <property type="entry name" value="SecE"/>
    <property type="match status" value="1"/>
</dbReference>
<keyword evidence="2 9" id="KW-0813">Transport</keyword>
<dbReference type="HAMAP" id="MF_00422">
    <property type="entry name" value="SecE"/>
    <property type="match status" value="1"/>
</dbReference>
<keyword evidence="8 9" id="KW-0472">Membrane</keyword>
<dbReference type="GO" id="GO:0008320">
    <property type="term" value="F:protein transmembrane transporter activity"/>
    <property type="evidence" value="ECO:0007669"/>
    <property type="project" value="UniProtKB-UniRule"/>
</dbReference>
<evidence type="ECO:0000256" key="1">
    <source>
        <dbReference type="ARBA" id="ARBA00004370"/>
    </source>
</evidence>
<dbReference type="InterPro" id="IPR005807">
    <property type="entry name" value="SecE_bac"/>
</dbReference>
<dbReference type="RefSeq" id="WP_114983570.1">
    <property type="nucleotide sequence ID" value="NZ_CP027806.1"/>
</dbReference>
<dbReference type="GO" id="GO:0005886">
    <property type="term" value="C:plasma membrane"/>
    <property type="evidence" value="ECO:0007669"/>
    <property type="project" value="UniProtKB-SubCell"/>
</dbReference>
<evidence type="ECO:0000256" key="6">
    <source>
        <dbReference type="ARBA" id="ARBA00022989"/>
    </source>
</evidence>